<evidence type="ECO:0000256" key="4">
    <source>
        <dbReference type="ARBA" id="ARBA00022475"/>
    </source>
</evidence>
<dbReference type="NCBIfam" id="NF008453">
    <property type="entry name" value="PRK11308.1"/>
    <property type="match status" value="2"/>
</dbReference>
<keyword evidence="4" id="KW-1003">Cell membrane</keyword>
<dbReference type="EMBL" id="JBGEHV010000048">
    <property type="protein sequence ID" value="MEY8042055.1"/>
    <property type="molecule type" value="Genomic_DNA"/>
</dbReference>
<comment type="similarity">
    <text evidence="2">Belongs to the ABC transporter superfamily.</text>
</comment>
<dbReference type="Pfam" id="PF08352">
    <property type="entry name" value="oligo_HPY"/>
    <property type="match status" value="2"/>
</dbReference>
<evidence type="ECO:0000313" key="10">
    <source>
        <dbReference type="Proteomes" id="UP001564626"/>
    </source>
</evidence>
<gene>
    <name evidence="9" type="ORF">AB8O55_21795</name>
</gene>
<proteinExistence type="inferred from homology"/>
<keyword evidence="10" id="KW-1185">Reference proteome</keyword>
<dbReference type="RefSeq" id="WP_345363007.1">
    <property type="nucleotide sequence ID" value="NZ_BAABII010000007.1"/>
</dbReference>
<protein>
    <submittedName>
        <fullName evidence="9">ABC transporter ATP-binding protein</fullName>
    </submittedName>
</protein>
<dbReference type="CDD" id="cd03257">
    <property type="entry name" value="ABC_NikE_OppD_transporters"/>
    <property type="match status" value="2"/>
</dbReference>
<comment type="subcellular location">
    <subcellularLocation>
        <location evidence="1">Cell membrane</location>
        <topology evidence="1">Peripheral membrane protein</topology>
    </subcellularLocation>
</comment>
<keyword evidence="5" id="KW-0547">Nucleotide-binding</keyword>
<evidence type="ECO:0000256" key="2">
    <source>
        <dbReference type="ARBA" id="ARBA00005417"/>
    </source>
</evidence>
<dbReference type="GO" id="GO:0005524">
    <property type="term" value="F:ATP binding"/>
    <property type="evidence" value="ECO:0007669"/>
    <property type="project" value="UniProtKB-KW"/>
</dbReference>
<feature type="domain" description="ABC transporter" evidence="8">
    <location>
        <begin position="276"/>
        <end position="515"/>
    </location>
</feature>
<keyword evidence="7" id="KW-0472">Membrane</keyword>
<dbReference type="InterPro" id="IPR027417">
    <property type="entry name" value="P-loop_NTPase"/>
</dbReference>
<dbReference type="SMART" id="SM00382">
    <property type="entry name" value="AAA"/>
    <property type="match status" value="2"/>
</dbReference>
<dbReference type="Proteomes" id="UP001564626">
    <property type="component" value="Unassembled WGS sequence"/>
</dbReference>
<dbReference type="PANTHER" id="PTHR43297:SF2">
    <property type="entry name" value="DIPEPTIDE TRANSPORT ATP-BINDING PROTEIN DPPD"/>
    <property type="match status" value="1"/>
</dbReference>
<dbReference type="PROSITE" id="PS00211">
    <property type="entry name" value="ABC_TRANSPORTER_1"/>
    <property type="match status" value="2"/>
</dbReference>
<evidence type="ECO:0000256" key="1">
    <source>
        <dbReference type="ARBA" id="ARBA00004202"/>
    </source>
</evidence>
<organism evidence="9 10">
    <name type="scientific">Saccharopolyspora cebuensis</name>
    <dbReference type="NCBI Taxonomy" id="418759"/>
    <lineage>
        <taxon>Bacteria</taxon>
        <taxon>Bacillati</taxon>
        <taxon>Actinomycetota</taxon>
        <taxon>Actinomycetes</taxon>
        <taxon>Pseudonocardiales</taxon>
        <taxon>Pseudonocardiaceae</taxon>
        <taxon>Saccharopolyspora</taxon>
    </lineage>
</organism>
<feature type="domain" description="ABC transporter" evidence="8">
    <location>
        <begin position="6"/>
        <end position="254"/>
    </location>
</feature>
<dbReference type="NCBIfam" id="NF007739">
    <property type="entry name" value="PRK10419.1"/>
    <property type="match status" value="2"/>
</dbReference>
<dbReference type="PROSITE" id="PS50893">
    <property type="entry name" value="ABC_TRANSPORTER_2"/>
    <property type="match status" value="2"/>
</dbReference>
<dbReference type="Pfam" id="PF00005">
    <property type="entry name" value="ABC_tran"/>
    <property type="match status" value="2"/>
</dbReference>
<evidence type="ECO:0000259" key="8">
    <source>
        <dbReference type="PROSITE" id="PS50893"/>
    </source>
</evidence>
<evidence type="ECO:0000256" key="3">
    <source>
        <dbReference type="ARBA" id="ARBA00022448"/>
    </source>
</evidence>
<accession>A0ABV4CLW5</accession>
<dbReference type="Gene3D" id="3.40.50.300">
    <property type="entry name" value="P-loop containing nucleotide triphosphate hydrolases"/>
    <property type="match status" value="2"/>
</dbReference>
<dbReference type="InterPro" id="IPR003439">
    <property type="entry name" value="ABC_transporter-like_ATP-bd"/>
</dbReference>
<evidence type="ECO:0000256" key="5">
    <source>
        <dbReference type="ARBA" id="ARBA00022741"/>
    </source>
</evidence>
<dbReference type="InterPro" id="IPR013563">
    <property type="entry name" value="Oligopep_ABC_C"/>
</dbReference>
<dbReference type="InterPro" id="IPR003593">
    <property type="entry name" value="AAA+_ATPase"/>
</dbReference>
<reference evidence="9 10" key="1">
    <citation type="submission" date="2024-08" db="EMBL/GenBank/DDBJ databases">
        <title>Genome mining of Saccharopolyspora cebuensis PGLac3 from Nigerian medicinal plant.</title>
        <authorList>
            <person name="Ezeobiora C.E."/>
            <person name="Igbokwe N.H."/>
            <person name="Amin D.H."/>
            <person name="Mendie U.E."/>
        </authorList>
    </citation>
    <scope>NUCLEOTIDE SEQUENCE [LARGE SCALE GENOMIC DNA]</scope>
    <source>
        <strain evidence="9 10">PGLac3</strain>
    </source>
</reference>
<dbReference type="InterPro" id="IPR017871">
    <property type="entry name" value="ABC_transporter-like_CS"/>
</dbReference>
<keyword evidence="6 9" id="KW-0067">ATP-binding</keyword>
<evidence type="ECO:0000313" key="9">
    <source>
        <dbReference type="EMBL" id="MEY8042055.1"/>
    </source>
</evidence>
<dbReference type="PANTHER" id="PTHR43297">
    <property type="entry name" value="OLIGOPEPTIDE TRANSPORT ATP-BINDING PROTEIN APPD"/>
    <property type="match status" value="1"/>
</dbReference>
<evidence type="ECO:0000256" key="7">
    <source>
        <dbReference type="ARBA" id="ARBA00023136"/>
    </source>
</evidence>
<comment type="caution">
    <text evidence="9">The sequence shown here is derived from an EMBL/GenBank/DDBJ whole genome shotgun (WGS) entry which is preliminary data.</text>
</comment>
<keyword evidence="3" id="KW-0813">Transport</keyword>
<dbReference type="SUPFAM" id="SSF52540">
    <property type="entry name" value="P-loop containing nucleoside triphosphate hydrolases"/>
    <property type="match status" value="2"/>
</dbReference>
<name>A0ABV4CLW5_9PSEU</name>
<dbReference type="InterPro" id="IPR050388">
    <property type="entry name" value="ABC_Ni/Peptide_Import"/>
</dbReference>
<sequence length="534" mass="58029">MSDPVLSFSGLRVRFRTEDGVVEAVRGVDFAVERGEILALVGESGSGKSVTAMSALGLLPPNAEVTGSIRLGERELGELDARSWRRVRGKDVAMVFQEPMTSLNPVFTIGWQLVEAVRLHTDASRAQARERAVELLGLVGLPERSRLGYYPHQLSGGQRQRVMIAMALACEPDVLVADEPTTALDVTVQAEILALLRDLRDRLGMTVLLITHDMGVVADLADRVVVMYRGEVVEQAPVDRLFREPAQTYTAGLLAAVPRLDVSGGPGPQPADEPVLEVEDLVKAYGGTPVVDGVSLRVDRGEVVALVGESGSGKSTVGRCATRLTTPTSGRVRIAGQDITRLPARRLRPVRRRIGIVFQDPGSSLDPRLSIGDSIAEPLRLHRAGARPERERRVRELLDAVELGASMRDRYPHELSGGQRQRVSIARALALEPELLIADEPTSALDVSVQDAVLELFLDLQRRLSFGCLFISHDLAVVNMLAARVAVMRRGRIVEQGDRARVLGEPEHPYTRALLDAAPVPDPEAQRGRRLAAG</sequence>
<evidence type="ECO:0000256" key="6">
    <source>
        <dbReference type="ARBA" id="ARBA00022840"/>
    </source>
</evidence>